<dbReference type="AlphaFoldDB" id="A0A2N5H8S1"/>
<dbReference type="Proteomes" id="UP000234950">
    <property type="component" value="Unassembled WGS sequence"/>
</dbReference>
<name>A0A2N5H8S1_9BACI</name>
<reference evidence="1 2" key="1">
    <citation type="submission" date="2017-11" db="EMBL/GenBank/DDBJ databases">
        <title>Comparitive Functional Genomics of Dry Heat Resistant strains isolated from the Viking Spacecraft.</title>
        <authorList>
            <person name="Seuylemezian A."/>
            <person name="Cooper K."/>
            <person name="Vaishampayan P."/>
        </authorList>
    </citation>
    <scope>NUCLEOTIDE SEQUENCE [LARGE SCALE GENOMIC DNA]</scope>
    <source>
        <strain evidence="1 2">V32-6</strain>
    </source>
</reference>
<proteinExistence type="predicted"/>
<evidence type="ECO:0000313" key="1">
    <source>
        <dbReference type="EMBL" id="PLS01926.1"/>
    </source>
</evidence>
<organism evidence="1 2">
    <name type="scientific">Neobacillus cucumis</name>
    <dbReference type="NCBI Taxonomy" id="1740721"/>
    <lineage>
        <taxon>Bacteria</taxon>
        <taxon>Bacillati</taxon>
        <taxon>Bacillota</taxon>
        <taxon>Bacilli</taxon>
        <taxon>Bacillales</taxon>
        <taxon>Bacillaceae</taxon>
        <taxon>Neobacillus</taxon>
    </lineage>
</organism>
<evidence type="ECO:0000313" key="2">
    <source>
        <dbReference type="Proteomes" id="UP000234950"/>
    </source>
</evidence>
<dbReference type="RefSeq" id="WP_101650666.1">
    <property type="nucleotide sequence ID" value="NZ_PGVE01000086.1"/>
</dbReference>
<protein>
    <submittedName>
        <fullName evidence="1">Uncharacterized protein</fullName>
    </submittedName>
</protein>
<accession>A0A2N5H8S1</accession>
<dbReference type="OrthoDB" id="2877138at2"/>
<sequence>MGFMDSLKANLKNAKEKIDETAALDRSLSNKLTCEVVSGANHIFTKFFTMGKTADGYALINRKHKIKIITCIDYSETTIGKSAGKKVAGAVVGGVLTGGVGAVVGALAVGNNKKNTVKYDKLIAVDENGYTHEVILKPALMQRQIINNNYVN</sequence>
<gene>
    <name evidence="1" type="ORF">CVD27_22685</name>
</gene>
<comment type="caution">
    <text evidence="1">The sequence shown here is derived from an EMBL/GenBank/DDBJ whole genome shotgun (WGS) entry which is preliminary data.</text>
</comment>
<keyword evidence="2" id="KW-1185">Reference proteome</keyword>
<dbReference type="EMBL" id="PGVE01000086">
    <property type="protein sequence ID" value="PLS01926.1"/>
    <property type="molecule type" value="Genomic_DNA"/>
</dbReference>